<protein>
    <submittedName>
        <fullName evidence="1">Uncharacterized protein</fullName>
    </submittedName>
</protein>
<name>A0ABD2PCQ2_9CUCU</name>
<comment type="caution">
    <text evidence="1">The sequence shown here is derived from an EMBL/GenBank/DDBJ whole genome shotgun (WGS) entry which is preliminary data.</text>
</comment>
<keyword evidence="2" id="KW-1185">Reference proteome</keyword>
<gene>
    <name evidence="1" type="ORF">HHI36_002920</name>
</gene>
<evidence type="ECO:0000313" key="2">
    <source>
        <dbReference type="Proteomes" id="UP001516400"/>
    </source>
</evidence>
<dbReference type="EMBL" id="JABFTP020000185">
    <property type="protein sequence ID" value="KAL3288477.1"/>
    <property type="molecule type" value="Genomic_DNA"/>
</dbReference>
<dbReference type="AlphaFoldDB" id="A0ABD2PCQ2"/>
<evidence type="ECO:0000313" key="1">
    <source>
        <dbReference type="EMBL" id="KAL3288477.1"/>
    </source>
</evidence>
<accession>A0ABD2PCQ2</accession>
<organism evidence="1 2">
    <name type="scientific">Cryptolaemus montrouzieri</name>
    <dbReference type="NCBI Taxonomy" id="559131"/>
    <lineage>
        <taxon>Eukaryota</taxon>
        <taxon>Metazoa</taxon>
        <taxon>Ecdysozoa</taxon>
        <taxon>Arthropoda</taxon>
        <taxon>Hexapoda</taxon>
        <taxon>Insecta</taxon>
        <taxon>Pterygota</taxon>
        <taxon>Neoptera</taxon>
        <taxon>Endopterygota</taxon>
        <taxon>Coleoptera</taxon>
        <taxon>Polyphaga</taxon>
        <taxon>Cucujiformia</taxon>
        <taxon>Coccinelloidea</taxon>
        <taxon>Coccinellidae</taxon>
        <taxon>Scymninae</taxon>
        <taxon>Scymnini</taxon>
        <taxon>Cryptolaemus</taxon>
    </lineage>
</organism>
<proteinExistence type="predicted"/>
<dbReference type="Proteomes" id="UP001516400">
    <property type="component" value="Unassembled WGS sequence"/>
</dbReference>
<reference evidence="1 2" key="1">
    <citation type="journal article" date="2021" name="BMC Biol.">
        <title>Horizontally acquired antibacterial genes associated with adaptive radiation of ladybird beetles.</title>
        <authorList>
            <person name="Li H.S."/>
            <person name="Tang X.F."/>
            <person name="Huang Y.H."/>
            <person name="Xu Z.Y."/>
            <person name="Chen M.L."/>
            <person name="Du X.Y."/>
            <person name="Qiu B.Y."/>
            <person name="Chen P.T."/>
            <person name="Zhang W."/>
            <person name="Slipinski A."/>
            <person name="Escalona H.E."/>
            <person name="Waterhouse R.M."/>
            <person name="Zwick A."/>
            <person name="Pang H."/>
        </authorList>
    </citation>
    <scope>NUCLEOTIDE SEQUENCE [LARGE SCALE GENOMIC DNA]</scope>
    <source>
        <strain evidence="1">SYSU2018</strain>
    </source>
</reference>
<sequence length="216" mass="23676">MEADLRCLIVQDEVDGVAFITVGDLSSLVSIVADDVNGTGSMVAEDVDGTEIIASDDVAVSGLTEVDADKSAELLCQTCRRQSNIKHVIIGEDAEVKGSVIDKSSPQKGMLLEIKEDIKSLNAKYDKLIEAIKFYGDKVSDFEATITKLEPNLKEIDQLKKGKSELKERVPQLCSRVEDNEQYFHLLIWSSVEIAHSVRCPVEPSEVQAILCVAVH</sequence>